<proteinExistence type="predicted"/>
<protein>
    <submittedName>
        <fullName evidence="1">Ty3-gypsy retrotransposon protein</fullName>
    </submittedName>
</protein>
<evidence type="ECO:0000313" key="2">
    <source>
        <dbReference type="Proteomes" id="UP000321947"/>
    </source>
</evidence>
<dbReference type="Proteomes" id="UP000321947">
    <property type="component" value="Unassembled WGS sequence"/>
</dbReference>
<sequence>MDASISPVNFSSPTTSNISFPVSSQQSRDSHGDTGLDLLPLVVSLRSSRSSLLHRASSTKHPLPSCWGGDARVQKFYSKHGRSQLSSAWVDSFGRELERDFSYISVEVCYQDAGYELCRGGTKGLEIPWVDYVYAVEQCCKLNMTVMPNMDVMHKIDYL</sequence>
<comment type="caution">
    <text evidence="1">The sequence shown here is derived from an EMBL/GenBank/DDBJ whole genome shotgun (WGS) entry which is preliminary data.</text>
</comment>
<organism evidence="1 2">
    <name type="scientific">Cucumis melo var. makuwa</name>
    <name type="common">Oriental melon</name>
    <dbReference type="NCBI Taxonomy" id="1194695"/>
    <lineage>
        <taxon>Eukaryota</taxon>
        <taxon>Viridiplantae</taxon>
        <taxon>Streptophyta</taxon>
        <taxon>Embryophyta</taxon>
        <taxon>Tracheophyta</taxon>
        <taxon>Spermatophyta</taxon>
        <taxon>Magnoliopsida</taxon>
        <taxon>eudicotyledons</taxon>
        <taxon>Gunneridae</taxon>
        <taxon>Pentapetalae</taxon>
        <taxon>rosids</taxon>
        <taxon>fabids</taxon>
        <taxon>Cucurbitales</taxon>
        <taxon>Cucurbitaceae</taxon>
        <taxon>Benincaseae</taxon>
        <taxon>Cucumis</taxon>
    </lineage>
</organism>
<name>A0A5D3BHF2_CUCMM</name>
<reference evidence="1 2" key="1">
    <citation type="submission" date="2019-08" db="EMBL/GenBank/DDBJ databases">
        <title>Draft genome sequences of two oriental melons (Cucumis melo L. var makuwa).</title>
        <authorList>
            <person name="Kwon S.-Y."/>
        </authorList>
    </citation>
    <scope>NUCLEOTIDE SEQUENCE [LARGE SCALE GENOMIC DNA]</scope>
    <source>
        <strain evidence="2">cv. Chang Bougi</strain>
        <tissue evidence="1">Leaf</tissue>
    </source>
</reference>
<evidence type="ECO:0000313" key="1">
    <source>
        <dbReference type="EMBL" id="TYJ98693.1"/>
    </source>
</evidence>
<dbReference type="EMBL" id="SSTD01017952">
    <property type="protein sequence ID" value="TYJ98693.1"/>
    <property type="molecule type" value="Genomic_DNA"/>
</dbReference>
<accession>A0A5D3BHF2</accession>
<gene>
    <name evidence="1" type="ORF">E5676_scaffold429G00270</name>
</gene>
<dbReference type="AlphaFoldDB" id="A0A5D3BHF2"/>